<dbReference type="InterPro" id="IPR021530">
    <property type="entry name" value="AllH-like"/>
</dbReference>
<organism evidence="1 2">
    <name type="scientific">Streptomyces aureus</name>
    <dbReference type="NCBI Taxonomy" id="193461"/>
    <lineage>
        <taxon>Bacteria</taxon>
        <taxon>Bacillati</taxon>
        <taxon>Actinomycetota</taxon>
        <taxon>Actinomycetes</taxon>
        <taxon>Kitasatosporales</taxon>
        <taxon>Streptomycetaceae</taxon>
        <taxon>Streptomyces</taxon>
    </lineage>
</organism>
<accession>A0ABV4SU99</accession>
<evidence type="ECO:0000313" key="1">
    <source>
        <dbReference type="EMBL" id="MFA3841905.1"/>
    </source>
</evidence>
<comment type="caution">
    <text evidence="1">The sequence shown here is derived from an EMBL/GenBank/DDBJ whole genome shotgun (WGS) entry which is preliminary data.</text>
</comment>
<proteinExistence type="predicted"/>
<dbReference type="Proteomes" id="UP001571476">
    <property type="component" value="Unassembled WGS sequence"/>
</dbReference>
<dbReference type="RefSeq" id="WP_372566003.1">
    <property type="nucleotide sequence ID" value="NZ_JBGOSP010000030.1"/>
</dbReference>
<dbReference type="EMBL" id="JBGOSP010000030">
    <property type="protein sequence ID" value="MFA3841905.1"/>
    <property type="molecule type" value="Genomic_DNA"/>
</dbReference>
<name>A0ABV4SU99_9ACTN</name>
<protein>
    <submittedName>
        <fullName evidence="1">DUF2877 domain-containing protein</fullName>
    </submittedName>
</protein>
<reference evidence="1 2" key="1">
    <citation type="submission" date="2024-08" db="EMBL/GenBank/DDBJ databases">
        <title>Genome sequence of Streptomyces aureus CACIA-1.46HGO.</title>
        <authorList>
            <person name="Evangelista-Martinez Z."/>
        </authorList>
    </citation>
    <scope>NUCLEOTIDE SEQUENCE [LARGE SCALE GENOMIC DNA]</scope>
    <source>
        <strain evidence="1 2">CACIA-1.46HGO</strain>
    </source>
</reference>
<evidence type="ECO:0000313" key="2">
    <source>
        <dbReference type="Proteomes" id="UP001571476"/>
    </source>
</evidence>
<keyword evidence="2" id="KW-1185">Reference proteome</keyword>
<dbReference type="Pfam" id="PF11392">
    <property type="entry name" value="AllH"/>
    <property type="match status" value="1"/>
</dbReference>
<gene>
    <name evidence="1" type="ORF">ACEG43_37925</name>
</gene>
<sequence>MRLGTISTAVAPLLHGPSRPARVVAATRYAVHLATGDRELPALAVVTRDAIRLPNALVLPFSSADRPLDLNPQRAGFGAGRVVIGPVRFEPEASWTPPRVQGAPSPPDPARVRQVTVLLDALAHPLPPSLAPRLTGLRHALHADDASEVRRAARALVGLGPGLTPSGDDILCGALLASRAWGGPLTPLSEALADASLRTPLLSAALLRHAVRGECVPQAHAFLRALSGDGALEPALRELLAVGHHSGGDLARGVLAVGLGRAGATPLDRDDYPLK</sequence>